<dbReference type="EMBL" id="JAUJYN010000004">
    <property type="protein sequence ID" value="KAK1273734.1"/>
    <property type="molecule type" value="Genomic_DNA"/>
</dbReference>
<dbReference type="AlphaFoldDB" id="A0AAV9BAK7"/>
<dbReference type="PANTHER" id="PTHR36360:SF1">
    <property type="entry name" value="ACTIN T1-LIKE PROTEIN"/>
    <property type="match status" value="1"/>
</dbReference>
<gene>
    <name evidence="1" type="ORF">QJS04_geneDACA007990</name>
</gene>
<organism evidence="1 2">
    <name type="scientific">Acorus gramineus</name>
    <name type="common">Dwarf sweet flag</name>
    <dbReference type="NCBI Taxonomy" id="55184"/>
    <lineage>
        <taxon>Eukaryota</taxon>
        <taxon>Viridiplantae</taxon>
        <taxon>Streptophyta</taxon>
        <taxon>Embryophyta</taxon>
        <taxon>Tracheophyta</taxon>
        <taxon>Spermatophyta</taxon>
        <taxon>Magnoliopsida</taxon>
        <taxon>Liliopsida</taxon>
        <taxon>Acoraceae</taxon>
        <taxon>Acorus</taxon>
    </lineage>
</organism>
<sequence>MDRMFGNAYTGDPGVPHTDPERFENIWMGSFAVSAVTWFNPYMWKLCHQFNWHDKAMLNEQYHWKKKMEKQQPHKFKVNHSLPSSILLMQN</sequence>
<proteinExistence type="predicted"/>
<reference evidence="1" key="1">
    <citation type="journal article" date="2023" name="Nat. Commun.">
        <title>Diploid and tetraploid genomes of Acorus and the evolution of monocots.</title>
        <authorList>
            <person name="Ma L."/>
            <person name="Liu K.W."/>
            <person name="Li Z."/>
            <person name="Hsiao Y.Y."/>
            <person name="Qi Y."/>
            <person name="Fu T."/>
            <person name="Tang G.D."/>
            <person name="Zhang D."/>
            <person name="Sun W.H."/>
            <person name="Liu D.K."/>
            <person name="Li Y."/>
            <person name="Chen G.Z."/>
            <person name="Liu X.D."/>
            <person name="Liao X.Y."/>
            <person name="Jiang Y.T."/>
            <person name="Yu X."/>
            <person name="Hao Y."/>
            <person name="Huang J."/>
            <person name="Zhao X.W."/>
            <person name="Ke S."/>
            <person name="Chen Y.Y."/>
            <person name="Wu W.L."/>
            <person name="Hsu J.L."/>
            <person name="Lin Y.F."/>
            <person name="Huang M.D."/>
            <person name="Li C.Y."/>
            <person name="Huang L."/>
            <person name="Wang Z.W."/>
            <person name="Zhao X."/>
            <person name="Zhong W.Y."/>
            <person name="Peng D.H."/>
            <person name="Ahmad S."/>
            <person name="Lan S."/>
            <person name="Zhang J.S."/>
            <person name="Tsai W.C."/>
            <person name="Van de Peer Y."/>
            <person name="Liu Z.J."/>
        </authorList>
    </citation>
    <scope>NUCLEOTIDE SEQUENCE</scope>
    <source>
        <strain evidence="1">SCP</strain>
    </source>
</reference>
<evidence type="ECO:0000313" key="1">
    <source>
        <dbReference type="EMBL" id="KAK1273734.1"/>
    </source>
</evidence>
<dbReference type="PANTHER" id="PTHR36360">
    <property type="entry name" value="ACTIN T1-LIKE PROTEIN"/>
    <property type="match status" value="1"/>
</dbReference>
<comment type="caution">
    <text evidence="1">The sequence shown here is derived from an EMBL/GenBank/DDBJ whole genome shotgun (WGS) entry which is preliminary data.</text>
</comment>
<keyword evidence="2" id="KW-1185">Reference proteome</keyword>
<protein>
    <submittedName>
        <fullName evidence="1">Uncharacterized protein</fullName>
    </submittedName>
</protein>
<name>A0AAV9BAK7_ACOGR</name>
<evidence type="ECO:0000313" key="2">
    <source>
        <dbReference type="Proteomes" id="UP001179952"/>
    </source>
</evidence>
<accession>A0AAV9BAK7</accession>
<reference evidence="1" key="2">
    <citation type="submission" date="2023-06" db="EMBL/GenBank/DDBJ databases">
        <authorList>
            <person name="Ma L."/>
            <person name="Liu K.-W."/>
            <person name="Li Z."/>
            <person name="Hsiao Y.-Y."/>
            <person name="Qi Y."/>
            <person name="Fu T."/>
            <person name="Tang G."/>
            <person name="Zhang D."/>
            <person name="Sun W.-H."/>
            <person name="Liu D.-K."/>
            <person name="Li Y."/>
            <person name="Chen G.-Z."/>
            <person name="Liu X.-D."/>
            <person name="Liao X.-Y."/>
            <person name="Jiang Y.-T."/>
            <person name="Yu X."/>
            <person name="Hao Y."/>
            <person name="Huang J."/>
            <person name="Zhao X.-W."/>
            <person name="Ke S."/>
            <person name="Chen Y.-Y."/>
            <person name="Wu W.-L."/>
            <person name="Hsu J.-L."/>
            <person name="Lin Y.-F."/>
            <person name="Huang M.-D."/>
            <person name="Li C.-Y."/>
            <person name="Huang L."/>
            <person name="Wang Z.-W."/>
            <person name="Zhao X."/>
            <person name="Zhong W.-Y."/>
            <person name="Peng D.-H."/>
            <person name="Ahmad S."/>
            <person name="Lan S."/>
            <person name="Zhang J.-S."/>
            <person name="Tsai W.-C."/>
            <person name="Van De Peer Y."/>
            <person name="Liu Z.-J."/>
        </authorList>
    </citation>
    <scope>NUCLEOTIDE SEQUENCE</scope>
    <source>
        <strain evidence="1">SCP</strain>
        <tissue evidence="1">Leaves</tissue>
    </source>
</reference>
<dbReference type="Proteomes" id="UP001179952">
    <property type="component" value="Unassembled WGS sequence"/>
</dbReference>